<keyword evidence="1" id="KW-1133">Transmembrane helix</keyword>
<evidence type="ECO:0000256" key="1">
    <source>
        <dbReference type="SAM" id="Phobius"/>
    </source>
</evidence>
<dbReference type="InterPro" id="IPR037185">
    <property type="entry name" value="EmrE-like"/>
</dbReference>
<name>A0A074VY76_9NEIS</name>
<feature type="transmembrane region" description="Helical" evidence="1">
    <location>
        <begin position="157"/>
        <end position="177"/>
    </location>
</feature>
<feature type="transmembrane region" description="Helical" evidence="1">
    <location>
        <begin position="104"/>
        <end position="126"/>
    </location>
</feature>
<feature type="transmembrane region" description="Helical" evidence="1">
    <location>
        <begin position="275"/>
        <end position="298"/>
    </location>
</feature>
<feature type="domain" description="EamA" evidence="2">
    <location>
        <begin position="160"/>
        <end position="292"/>
    </location>
</feature>
<dbReference type="Pfam" id="PF00892">
    <property type="entry name" value="EamA"/>
    <property type="match status" value="2"/>
</dbReference>
<feature type="transmembrane region" description="Helical" evidence="1">
    <location>
        <begin position="217"/>
        <end position="238"/>
    </location>
</feature>
<keyword evidence="1" id="KW-0472">Membrane</keyword>
<gene>
    <name evidence="3" type="ORF">SASC598J21_019200</name>
</gene>
<dbReference type="AlphaFoldDB" id="A0A074VY76"/>
<protein>
    <submittedName>
        <fullName evidence="3">Putative permease</fullName>
    </submittedName>
</protein>
<feature type="domain" description="EamA" evidence="2">
    <location>
        <begin position="6"/>
        <end position="150"/>
    </location>
</feature>
<dbReference type="InterPro" id="IPR000620">
    <property type="entry name" value="EamA_dom"/>
</dbReference>
<dbReference type="EMBL" id="AVQL01000453">
    <property type="protein sequence ID" value="KEQ00219.1"/>
    <property type="molecule type" value="Genomic_DNA"/>
</dbReference>
<feature type="transmembrane region" description="Helical" evidence="1">
    <location>
        <begin position="250"/>
        <end position="269"/>
    </location>
</feature>
<comment type="caution">
    <text evidence="3">The sequence shown here is derived from an EMBL/GenBank/DDBJ whole genome shotgun (WGS) entry which is preliminary data.</text>
</comment>
<accession>A0A074VY76</accession>
<dbReference type="PANTHER" id="PTHR22911">
    <property type="entry name" value="ACYL-MALONYL CONDENSING ENZYME-RELATED"/>
    <property type="match status" value="1"/>
</dbReference>
<reference evidence="3 4" key="1">
    <citation type="journal article" date="2014" name="PLoS Genet.">
        <title>Hidden diversity in honey bee gut symbionts detected by single-cell genomics.</title>
        <authorList>
            <person name="Engel P."/>
            <person name="Stepanauskas R."/>
            <person name="Moran N."/>
        </authorList>
    </citation>
    <scope>NUCLEOTIDE SEQUENCE [LARGE SCALE GENOMIC DNA]</scope>
    <source>
        <strain evidence="3 4">SCGC AB-598-J21</strain>
    </source>
</reference>
<evidence type="ECO:0000313" key="3">
    <source>
        <dbReference type="EMBL" id="KEQ00219.1"/>
    </source>
</evidence>
<keyword evidence="1" id="KW-0812">Transmembrane</keyword>
<dbReference type="SUPFAM" id="SSF103481">
    <property type="entry name" value="Multidrug resistance efflux transporter EmrE"/>
    <property type="match status" value="2"/>
</dbReference>
<dbReference type="GO" id="GO:0016020">
    <property type="term" value="C:membrane"/>
    <property type="evidence" value="ECO:0007669"/>
    <property type="project" value="InterPro"/>
</dbReference>
<proteinExistence type="predicted"/>
<evidence type="ECO:0000313" key="4">
    <source>
        <dbReference type="Proteomes" id="UP000027644"/>
    </source>
</evidence>
<dbReference type="PANTHER" id="PTHR22911:SF137">
    <property type="entry name" value="SOLUTE CARRIER FAMILY 35 MEMBER G2-RELATED"/>
    <property type="match status" value="1"/>
</dbReference>
<feature type="transmembrane region" description="Helical" evidence="1">
    <location>
        <begin position="76"/>
        <end position="98"/>
    </location>
</feature>
<dbReference type="Proteomes" id="UP000027644">
    <property type="component" value="Unassembled WGS sequence"/>
</dbReference>
<feature type="transmembrane region" description="Helical" evidence="1">
    <location>
        <begin position="133"/>
        <end position="151"/>
    </location>
</feature>
<organism evidence="3 4">
    <name type="scientific">Snodgrassella alvi SCGC AB-598-J21</name>
    <dbReference type="NCBI Taxonomy" id="1385367"/>
    <lineage>
        <taxon>Bacteria</taxon>
        <taxon>Pseudomonadati</taxon>
        <taxon>Pseudomonadota</taxon>
        <taxon>Betaproteobacteria</taxon>
        <taxon>Neisseriales</taxon>
        <taxon>Neisseriaceae</taxon>
        <taxon>Snodgrassella</taxon>
    </lineage>
</organism>
<sequence length="305" mass="32790">MPKALAGILFALSAAALNGSIGIISKLLMASGLNPYEIAFYKTFLALVFVSLLLIRTPFARQIQIVAPVSDNNIKIWMHIGLCALFGIFTLFFFETIAYGHGSAANVVVILMASATIAALVFGCLLLNEKIKISAVSGVAVAIAGISVISWSGQASLLLLIFASAAGAGYGLFSVLVKKFGLHGGIYLTRFLLLFGLIYLAIPYLATFRQNPFDFHWQTVSGLIALAILPTILGFYCTTKALGYLSAAQVQVTELAEPIFAMLMGWLILSELPDYAFFLGALLIITGIMLINDVLGLLKTYFLKK</sequence>
<evidence type="ECO:0000259" key="2">
    <source>
        <dbReference type="Pfam" id="PF00892"/>
    </source>
</evidence>
<feature type="transmembrane region" description="Helical" evidence="1">
    <location>
        <begin position="38"/>
        <end position="55"/>
    </location>
</feature>
<feature type="transmembrane region" description="Helical" evidence="1">
    <location>
        <begin position="184"/>
        <end position="205"/>
    </location>
</feature>